<sequence length="73" mass="6860">MDTAGRPRAMARPIAVAALLLGLILMHGSPVAAAGCHTPATPAAAMAGPAGTHGGAHRTETAAAAAARAPGAG</sequence>
<feature type="compositionally biased region" description="Low complexity" evidence="1">
    <location>
        <begin position="61"/>
        <end position="73"/>
    </location>
</feature>
<keyword evidence="2" id="KW-0732">Signal</keyword>
<feature type="signal peptide" evidence="2">
    <location>
        <begin position="1"/>
        <end position="33"/>
    </location>
</feature>
<feature type="non-terminal residue" evidence="3">
    <location>
        <position position="73"/>
    </location>
</feature>
<keyword evidence="4" id="KW-1185">Reference proteome</keyword>
<feature type="region of interest" description="Disordered" evidence="1">
    <location>
        <begin position="46"/>
        <end position="73"/>
    </location>
</feature>
<reference evidence="4" key="1">
    <citation type="journal article" date="2019" name="Int. J. Syst. Evol. Microbiol.">
        <title>The Global Catalogue of Microorganisms (GCM) 10K type strain sequencing project: providing services to taxonomists for standard genome sequencing and annotation.</title>
        <authorList>
            <consortium name="The Broad Institute Genomics Platform"/>
            <consortium name="The Broad Institute Genome Sequencing Center for Infectious Disease"/>
            <person name="Wu L."/>
            <person name="Ma J."/>
        </authorList>
    </citation>
    <scope>NUCLEOTIDE SEQUENCE [LARGE SCALE GENOMIC DNA]</scope>
    <source>
        <strain evidence="4">CGMCC 1.12859</strain>
    </source>
</reference>
<gene>
    <name evidence="3" type="ORF">ACFQMG_37560</name>
</gene>
<name>A0ABW2GA25_9ACTN</name>
<proteinExistence type="predicted"/>
<organism evidence="3 4">
    <name type="scientific">Kitasatospora paranensis</name>
    <dbReference type="NCBI Taxonomy" id="258053"/>
    <lineage>
        <taxon>Bacteria</taxon>
        <taxon>Bacillati</taxon>
        <taxon>Actinomycetota</taxon>
        <taxon>Actinomycetes</taxon>
        <taxon>Kitasatosporales</taxon>
        <taxon>Streptomycetaceae</taxon>
        <taxon>Kitasatospora</taxon>
    </lineage>
</organism>
<feature type="chain" id="PRO_5046281751" evidence="2">
    <location>
        <begin position="34"/>
        <end position="73"/>
    </location>
</feature>
<dbReference type="EMBL" id="JBHTAJ010000171">
    <property type="protein sequence ID" value="MFC7185262.1"/>
    <property type="molecule type" value="Genomic_DNA"/>
</dbReference>
<evidence type="ECO:0000313" key="3">
    <source>
        <dbReference type="EMBL" id="MFC7185262.1"/>
    </source>
</evidence>
<dbReference type="Proteomes" id="UP001596435">
    <property type="component" value="Unassembled WGS sequence"/>
</dbReference>
<evidence type="ECO:0000256" key="2">
    <source>
        <dbReference type="SAM" id="SignalP"/>
    </source>
</evidence>
<protein>
    <submittedName>
        <fullName evidence="3">Uncharacterized protein</fullName>
    </submittedName>
</protein>
<accession>A0ABW2GA25</accession>
<comment type="caution">
    <text evidence="3">The sequence shown here is derived from an EMBL/GenBank/DDBJ whole genome shotgun (WGS) entry which is preliminary data.</text>
</comment>
<evidence type="ECO:0000313" key="4">
    <source>
        <dbReference type="Proteomes" id="UP001596435"/>
    </source>
</evidence>
<evidence type="ECO:0000256" key="1">
    <source>
        <dbReference type="SAM" id="MobiDB-lite"/>
    </source>
</evidence>